<keyword evidence="1" id="KW-1133">Transmembrane helix</keyword>
<proteinExistence type="predicted"/>
<evidence type="ECO:0000313" key="2">
    <source>
        <dbReference type="EMBL" id="QHS91965.1"/>
    </source>
</evidence>
<dbReference type="AlphaFoldDB" id="A0A6C0BHZ3"/>
<accession>A0A6C0BHZ3</accession>
<keyword evidence="1" id="KW-0812">Transmembrane</keyword>
<name>A0A6C0BHZ3_9ZZZZ</name>
<feature type="transmembrane region" description="Helical" evidence="1">
    <location>
        <begin position="84"/>
        <end position="100"/>
    </location>
</feature>
<organism evidence="2">
    <name type="scientific">viral metagenome</name>
    <dbReference type="NCBI Taxonomy" id="1070528"/>
    <lineage>
        <taxon>unclassified sequences</taxon>
        <taxon>metagenomes</taxon>
        <taxon>organismal metagenomes</taxon>
    </lineage>
</organism>
<protein>
    <submittedName>
        <fullName evidence="2">Uncharacterized protein</fullName>
    </submittedName>
</protein>
<dbReference type="EMBL" id="MN739166">
    <property type="protein sequence ID" value="QHS91965.1"/>
    <property type="molecule type" value="Genomic_DNA"/>
</dbReference>
<reference evidence="2" key="1">
    <citation type="journal article" date="2020" name="Nature">
        <title>Giant virus diversity and host interactions through global metagenomics.</title>
        <authorList>
            <person name="Schulz F."/>
            <person name="Roux S."/>
            <person name="Paez-Espino D."/>
            <person name="Jungbluth S."/>
            <person name="Walsh D.A."/>
            <person name="Denef V.J."/>
            <person name="McMahon K.D."/>
            <person name="Konstantinidis K.T."/>
            <person name="Eloe-Fadrosh E.A."/>
            <person name="Kyrpides N.C."/>
            <person name="Woyke T."/>
        </authorList>
    </citation>
    <scope>NUCLEOTIDE SEQUENCE</scope>
    <source>
        <strain evidence="2">GVMAG-M-3300013285-6</strain>
    </source>
</reference>
<keyword evidence="1" id="KW-0472">Membrane</keyword>
<evidence type="ECO:0000256" key="1">
    <source>
        <dbReference type="SAM" id="Phobius"/>
    </source>
</evidence>
<feature type="transmembrane region" description="Helical" evidence="1">
    <location>
        <begin position="112"/>
        <end position="133"/>
    </location>
</feature>
<feature type="transmembrane region" description="Helical" evidence="1">
    <location>
        <begin position="54"/>
        <end position="72"/>
    </location>
</feature>
<sequence>MSASGISDSARKMLGGAATRARAAGAGRPRPSGNNGRNGAPAADKWVTFLGSEFVAAGNVALSIASVATYSVARGSTITAGHSLYNFVWLAIYSGLLYFAKKIPYLQKSPLIAGILEILIVSSIIYFFTMGWADKAAAEKANIADNLKTEADSTRCLSDTGSCAKQKCIKETGSTVSGSTRKGEIVPCT</sequence>